<dbReference type="GO" id="GO:0005938">
    <property type="term" value="C:cell cortex"/>
    <property type="evidence" value="ECO:0007669"/>
    <property type="project" value="UniProtKB-SubCell"/>
</dbReference>
<evidence type="ECO:0000256" key="9">
    <source>
        <dbReference type="ARBA" id="ARBA00056419"/>
    </source>
</evidence>
<dbReference type="PANTHER" id="PTHR13759">
    <property type="entry name" value="TWINFILIN"/>
    <property type="match status" value="1"/>
</dbReference>
<dbReference type="AlphaFoldDB" id="A0AAN9UYA1"/>
<accession>A0AAN9UYA1</accession>
<dbReference type="SUPFAM" id="SSF55753">
    <property type="entry name" value="Actin depolymerizing proteins"/>
    <property type="match status" value="2"/>
</dbReference>
<keyword evidence="13" id="KW-1185">Reference proteome</keyword>
<evidence type="ECO:0000256" key="6">
    <source>
        <dbReference type="ARBA" id="ARBA00023203"/>
    </source>
</evidence>
<name>A0AAN9UYA1_9PEZI</name>
<evidence type="ECO:0000313" key="13">
    <source>
        <dbReference type="Proteomes" id="UP001320420"/>
    </source>
</evidence>
<comment type="caution">
    <text evidence="12">The sequence shown here is derived from an EMBL/GenBank/DDBJ whole genome shotgun (WGS) entry which is preliminary data.</text>
</comment>
<evidence type="ECO:0000256" key="1">
    <source>
        <dbReference type="ARBA" id="ARBA00004245"/>
    </source>
</evidence>
<keyword evidence="4" id="KW-0963">Cytoplasm</keyword>
<dbReference type="GO" id="GO:0030042">
    <property type="term" value="P:actin filament depolymerization"/>
    <property type="evidence" value="ECO:0007669"/>
    <property type="project" value="TreeGrafter"/>
</dbReference>
<dbReference type="SMART" id="SM00102">
    <property type="entry name" value="ADF"/>
    <property type="match status" value="2"/>
</dbReference>
<dbReference type="CDD" id="cd11284">
    <property type="entry name" value="ADF_Twf-C_like"/>
    <property type="match status" value="1"/>
</dbReference>
<sequence length="340" mass="37783">MQSGISVSPELVSKFNLLLADNSLFGLLITISGETLAPKATLPSTSPDFAQNLEQHLMPHLKPDEALYVILRRYNNNDSGAPANTPRLVVVTYVPDAAKVRQKMLFASTRLTLVRELGSEHFRETIFATTAEELSPAGFERHDRHAALDAPLTEEERTLGEVKRAEAEAGAGTGIREIHLSKTMNMPIATDALVALSELSRDEGKGFVLLKINREAETVELVRDVSTPSSIADLVRAIPTTEPRFTFFRYTHTHEGAESSPVLFFYTCPAAAGKQIKYRMMYPLMKRAVLTVAESEAGLKIEKRFEVEEPDEITEELVLSELHPRAEVKTAFKRPKRPGR</sequence>
<evidence type="ECO:0000256" key="4">
    <source>
        <dbReference type="ARBA" id="ARBA00022490"/>
    </source>
</evidence>
<evidence type="ECO:0000313" key="12">
    <source>
        <dbReference type="EMBL" id="KAK7756131.1"/>
    </source>
</evidence>
<dbReference type="GO" id="GO:0005884">
    <property type="term" value="C:actin filament"/>
    <property type="evidence" value="ECO:0007669"/>
    <property type="project" value="TreeGrafter"/>
</dbReference>
<dbReference type="GO" id="GO:0003785">
    <property type="term" value="F:actin monomer binding"/>
    <property type="evidence" value="ECO:0007669"/>
    <property type="project" value="TreeGrafter"/>
</dbReference>
<evidence type="ECO:0000256" key="7">
    <source>
        <dbReference type="ARBA" id="ARBA00023212"/>
    </source>
</evidence>
<keyword evidence="7" id="KW-0206">Cytoskeleton</keyword>
<organism evidence="12 13">
    <name type="scientific">Diatrype stigma</name>
    <dbReference type="NCBI Taxonomy" id="117547"/>
    <lineage>
        <taxon>Eukaryota</taxon>
        <taxon>Fungi</taxon>
        <taxon>Dikarya</taxon>
        <taxon>Ascomycota</taxon>
        <taxon>Pezizomycotina</taxon>
        <taxon>Sordariomycetes</taxon>
        <taxon>Xylariomycetidae</taxon>
        <taxon>Xylariales</taxon>
        <taxon>Diatrypaceae</taxon>
        <taxon>Diatrype</taxon>
    </lineage>
</organism>
<keyword evidence="6" id="KW-0009">Actin-binding</keyword>
<dbReference type="Gene3D" id="3.40.20.10">
    <property type="entry name" value="Severin"/>
    <property type="match status" value="2"/>
</dbReference>
<dbReference type="InterPro" id="IPR002108">
    <property type="entry name" value="ADF-H"/>
</dbReference>
<dbReference type="PANTHER" id="PTHR13759:SF1">
    <property type="entry name" value="TWINFILIN"/>
    <property type="match status" value="1"/>
</dbReference>
<dbReference type="PROSITE" id="PS51263">
    <property type="entry name" value="ADF_H"/>
    <property type="match status" value="2"/>
</dbReference>
<dbReference type="FunFam" id="3.40.20.10:FF:000007">
    <property type="entry name" value="Twinfilin-1 isoform 1"/>
    <property type="match status" value="1"/>
</dbReference>
<dbReference type="CDD" id="cd11285">
    <property type="entry name" value="ADF_Twf-N_like"/>
    <property type="match status" value="1"/>
</dbReference>
<evidence type="ECO:0000256" key="3">
    <source>
        <dbReference type="ARBA" id="ARBA00009557"/>
    </source>
</evidence>
<dbReference type="InterPro" id="IPR028458">
    <property type="entry name" value="Twinfilin"/>
</dbReference>
<feature type="domain" description="ADF-H" evidence="11">
    <location>
        <begin position="183"/>
        <end position="323"/>
    </location>
</feature>
<dbReference type="Pfam" id="PF00241">
    <property type="entry name" value="Cofilin_ADF"/>
    <property type="match status" value="2"/>
</dbReference>
<reference evidence="12 13" key="1">
    <citation type="submission" date="2024-02" db="EMBL/GenBank/DDBJ databases">
        <title>De novo assembly and annotation of 12 fungi associated with fruit tree decline syndrome in Ontario, Canada.</title>
        <authorList>
            <person name="Sulman M."/>
            <person name="Ellouze W."/>
            <person name="Ilyukhin E."/>
        </authorList>
    </citation>
    <scope>NUCLEOTIDE SEQUENCE [LARGE SCALE GENOMIC DNA]</scope>
    <source>
        <strain evidence="12 13">M11/M66-122</strain>
    </source>
</reference>
<evidence type="ECO:0000256" key="2">
    <source>
        <dbReference type="ARBA" id="ARBA00004544"/>
    </source>
</evidence>
<protein>
    <recommendedName>
        <fullName evidence="10">Twinfilin</fullName>
    </recommendedName>
</protein>
<evidence type="ECO:0000256" key="8">
    <source>
        <dbReference type="ARBA" id="ARBA00038532"/>
    </source>
</evidence>
<evidence type="ECO:0000256" key="5">
    <source>
        <dbReference type="ARBA" id="ARBA00022737"/>
    </source>
</evidence>
<dbReference type="Proteomes" id="UP001320420">
    <property type="component" value="Unassembled WGS sequence"/>
</dbReference>
<dbReference type="GO" id="GO:0051015">
    <property type="term" value="F:actin filament binding"/>
    <property type="evidence" value="ECO:0007669"/>
    <property type="project" value="TreeGrafter"/>
</dbReference>
<dbReference type="InterPro" id="IPR029006">
    <property type="entry name" value="ADF-H/Gelsolin-like_dom_sf"/>
</dbReference>
<gene>
    <name evidence="12" type="primary">TWF1</name>
    <name evidence="12" type="ORF">SLS62_001723</name>
</gene>
<comment type="subunit">
    <text evidence="8">Interacts with G-actin; ADP-actin form.</text>
</comment>
<dbReference type="GO" id="GO:0051016">
    <property type="term" value="P:barbed-end actin filament capping"/>
    <property type="evidence" value="ECO:0007669"/>
    <property type="project" value="TreeGrafter"/>
</dbReference>
<feature type="domain" description="ADF-H" evidence="11">
    <location>
        <begin position="4"/>
        <end position="144"/>
    </location>
</feature>
<comment type="subcellular location">
    <subcellularLocation>
        <location evidence="2">Cytoplasm</location>
        <location evidence="2">Cell cortex</location>
    </subcellularLocation>
    <subcellularLocation>
        <location evidence="1">Cytoplasm</location>
        <location evidence="1">Cytoskeleton</location>
    </subcellularLocation>
</comment>
<keyword evidence="5" id="KW-0677">Repeat</keyword>
<comment type="similarity">
    <text evidence="3">Belongs to the actin-binding proteins ADF family. Twinfilin subfamily.</text>
</comment>
<evidence type="ECO:0000259" key="11">
    <source>
        <dbReference type="PROSITE" id="PS51263"/>
    </source>
</evidence>
<dbReference type="EMBL" id="JAKJXP020000008">
    <property type="protein sequence ID" value="KAK7756131.1"/>
    <property type="molecule type" value="Genomic_DNA"/>
</dbReference>
<evidence type="ECO:0000256" key="10">
    <source>
        <dbReference type="ARBA" id="ARBA00069496"/>
    </source>
</evidence>
<proteinExistence type="inferred from homology"/>
<comment type="function">
    <text evidence="9">Actin-binding protein involved in motile and morphological processes. Inhibits actin polymerization, likely by sequestering G-actin.</text>
</comment>
<dbReference type="FunFam" id="3.40.20.10:FF:000042">
    <property type="entry name" value="Actin depolymerizing protein"/>
    <property type="match status" value="1"/>
</dbReference>